<proteinExistence type="predicted"/>
<evidence type="ECO:0000313" key="2">
    <source>
        <dbReference type="EMBL" id="SFZ84708.1"/>
    </source>
</evidence>
<dbReference type="RefSeq" id="WP_072342587.1">
    <property type="nucleotide sequence ID" value="NZ_FPKU01000002.1"/>
</dbReference>
<dbReference type="OrthoDB" id="7300555at2"/>
<feature type="domain" description="RES" evidence="1">
    <location>
        <begin position="72"/>
        <end position="210"/>
    </location>
</feature>
<sequence length="264" mass="29205">MSSPIWTRDALSSELHRYEGLCWRLVEAQHRVSTLKLADTLAEQALLEDLIETTKPAIPPECRHLDFLLATPFRYGGVYPHGSRFRRAGRTLGVYYAAESPATAVAEMAFYRLLFFAESPETPWPRDAAEFTAFSAQIATQALLDLTRQPLSADTVLWTDLVDYSACQHLADAARAADAETIRYASVRDPGGGCNLALLTCGAFAARAPISRQTWRIRLSASGVQALCDFPRQGLEFPPETFAADPRIAGLDWERRTSPSRAGR</sequence>
<dbReference type="EMBL" id="FPKU01000002">
    <property type="protein sequence ID" value="SFZ84708.1"/>
    <property type="molecule type" value="Genomic_DNA"/>
</dbReference>
<evidence type="ECO:0000313" key="3">
    <source>
        <dbReference type="Proteomes" id="UP000183447"/>
    </source>
</evidence>
<dbReference type="SMART" id="SM00953">
    <property type="entry name" value="RES"/>
    <property type="match status" value="1"/>
</dbReference>
<name>A0A1K2HZQ7_9HYPH</name>
<dbReference type="Proteomes" id="UP000183447">
    <property type="component" value="Unassembled WGS sequence"/>
</dbReference>
<reference evidence="2 3" key="1">
    <citation type="submission" date="2016-11" db="EMBL/GenBank/DDBJ databases">
        <authorList>
            <person name="Jaros S."/>
            <person name="Januszkiewicz K."/>
            <person name="Wedrychowicz H."/>
        </authorList>
    </citation>
    <scope>NUCLEOTIDE SEQUENCE [LARGE SCALE GENOMIC DNA]</scope>
    <source>
        <strain evidence="2 3">ATCC 23634</strain>
    </source>
</reference>
<protein>
    <submittedName>
        <fullName evidence="2">RES domain-containing protein</fullName>
    </submittedName>
</protein>
<dbReference type="InterPro" id="IPR014914">
    <property type="entry name" value="RES_dom"/>
</dbReference>
<dbReference type="STRING" id="665118.SAMN02983003_2169"/>
<keyword evidence="3" id="KW-1185">Reference proteome</keyword>
<dbReference type="Pfam" id="PF08808">
    <property type="entry name" value="RES"/>
    <property type="match status" value="1"/>
</dbReference>
<gene>
    <name evidence="2" type="ORF">SAMN02983003_2169</name>
</gene>
<evidence type="ECO:0000259" key="1">
    <source>
        <dbReference type="SMART" id="SM00953"/>
    </source>
</evidence>
<accession>A0A1K2HZQ7</accession>
<organism evidence="2 3">
    <name type="scientific">Devosia enhydra</name>
    <dbReference type="NCBI Taxonomy" id="665118"/>
    <lineage>
        <taxon>Bacteria</taxon>
        <taxon>Pseudomonadati</taxon>
        <taxon>Pseudomonadota</taxon>
        <taxon>Alphaproteobacteria</taxon>
        <taxon>Hyphomicrobiales</taxon>
        <taxon>Devosiaceae</taxon>
        <taxon>Devosia</taxon>
    </lineage>
</organism>
<dbReference type="AlphaFoldDB" id="A0A1K2HZQ7"/>